<organism evidence="1 2">
    <name type="scientific">Acinetobacter rongchengensis</name>
    <dbReference type="NCBI Taxonomy" id="2419601"/>
    <lineage>
        <taxon>Bacteria</taxon>
        <taxon>Pseudomonadati</taxon>
        <taxon>Pseudomonadota</taxon>
        <taxon>Gammaproteobacteria</taxon>
        <taxon>Moraxellales</taxon>
        <taxon>Moraxellaceae</taxon>
        <taxon>Acinetobacter</taxon>
    </lineage>
</organism>
<dbReference type="AlphaFoldDB" id="A0A3A8EV08"/>
<evidence type="ECO:0000313" key="1">
    <source>
        <dbReference type="EMBL" id="RKG37276.1"/>
    </source>
</evidence>
<comment type="caution">
    <text evidence="1">The sequence shown here is derived from an EMBL/GenBank/DDBJ whole genome shotgun (WGS) entry which is preliminary data.</text>
</comment>
<dbReference type="OrthoDB" id="8609649at2"/>
<dbReference type="EMBL" id="RAXT01000024">
    <property type="protein sequence ID" value="RKG37276.1"/>
    <property type="molecule type" value="Genomic_DNA"/>
</dbReference>
<evidence type="ECO:0000313" key="2">
    <source>
        <dbReference type="Proteomes" id="UP000280405"/>
    </source>
</evidence>
<reference evidence="1 2" key="1">
    <citation type="submission" date="2018-09" db="EMBL/GenBank/DDBJ databases">
        <title>The draft genome of Acinetobacter spp. strains.</title>
        <authorList>
            <person name="Qin J."/>
            <person name="Feng Y."/>
            <person name="Zong Z."/>
        </authorList>
    </citation>
    <scope>NUCLEOTIDE SEQUENCE [LARGE SCALE GENOMIC DNA]</scope>
    <source>
        <strain evidence="1 2">WCHAc060115</strain>
    </source>
</reference>
<gene>
    <name evidence="1" type="ORF">D7V20_11685</name>
</gene>
<name>A0A3A8EV08_9GAMM</name>
<keyword evidence="2" id="KW-1185">Reference proteome</keyword>
<protein>
    <submittedName>
        <fullName evidence="1">Uncharacterized protein</fullName>
    </submittedName>
</protein>
<sequence length="573" mass="67879">MNSTVIPYQTRAMLSQLEPSTDLNWEDTLLHVFDSENIEVREEIDRQILKPKDIQWNRVTNTFEYTITNSLSILKHSFTSERMRSIASKLSNSINWLKNITDSVQIADYLENALHQIDLIPVDDNLNLQREKMLIRRVFLQDVAKLIRKIKIQPPQGIRNLTCEQIRCFIVEVFIKQQLLGYWFKPLLPKSAELRNHPFFKYYVLSEQKVRKFDIVKTSEFIYLIAPIQNFEQNPYSIRRFLFEENIEYKNQIFITGLVLEIDQISNDGYKDDIHHLMQKMVTIQSQVQKDVIDIVQDFEHFTDKTLLPFLMEPLGMSASNSDSVAQNHLKKIEQLITANILMPLRNAVKNDLSHIEEFEYLFMSVHRILSEILSHYRDFKEQPALFFNHAVQLFEYRLLAYLKLLEKRKDEIFIPMSKYEWQVMHDRSQQPIKKIQAILLEQMTDYRDLTNYIAQLKKEQTTWQGSFFKRILRGERVEKEIVQTNQAALLIKKQTYIDVLAVPKNLRKYNVFIEFESLTSMSELERHYAFPSGDNGLIRLPLLIKMPENLIDFNIEEFSTAISYDLHYSPNS</sequence>
<accession>A0A3A8EV08</accession>
<proteinExistence type="predicted"/>
<dbReference type="Proteomes" id="UP000280405">
    <property type="component" value="Unassembled WGS sequence"/>
</dbReference>